<evidence type="ECO:0000313" key="2">
    <source>
        <dbReference type="EMBL" id="MCP1336406.1"/>
    </source>
</evidence>
<reference evidence="2" key="1">
    <citation type="submission" date="2022-06" db="EMBL/GenBank/DDBJ databases">
        <title>Isolation and Genomics of Futiania mangrovii gen. nov., sp. nov., a Rare and Metabolically-versatile member in the Class Alphaproteobacteria.</title>
        <authorList>
            <person name="Liu L."/>
            <person name="Huang W.-C."/>
            <person name="Pan J."/>
            <person name="Li J."/>
            <person name="Huang Y."/>
            <person name="Du H."/>
            <person name="Liu Y."/>
            <person name="Li M."/>
        </authorList>
    </citation>
    <scope>NUCLEOTIDE SEQUENCE</scope>
    <source>
        <strain evidence="2">FT118</strain>
    </source>
</reference>
<keyword evidence="3" id="KW-1185">Reference proteome</keyword>
<accession>A0A9J6PDI1</accession>
<organism evidence="2 3">
    <name type="scientific">Futiania mangrovi</name>
    <dbReference type="NCBI Taxonomy" id="2959716"/>
    <lineage>
        <taxon>Bacteria</taxon>
        <taxon>Pseudomonadati</taxon>
        <taxon>Pseudomonadota</taxon>
        <taxon>Alphaproteobacteria</taxon>
        <taxon>Futianiales</taxon>
        <taxon>Futianiaceae</taxon>
        <taxon>Futiania</taxon>
    </lineage>
</organism>
<evidence type="ECO:0000313" key="3">
    <source>
        <dbReference type="Proteomes" id="UP001055804"/>
    </source>
</evidence>
<dbReference type="Proteomes" id="UP001055804">
    <property type="component" value="Unassembled WGS sequence"/>
</dbReference>
<comment type="caution">
    <text evidence="2">The sequence shown here is derived from an EMBL/GenBank/DDBJ whole genome shotgun (WGS) entry which is preliminary data.</text>
</comment>
<dbReference type="EMBL" id="JAMZFT010000002">
    <property type="protein sequence ID" value="MCP1336406.1"/>
    <property type="molecule type" value="Genomic_DNA"/>
</dbReference>
<dbReference type="InterPro" id="IPR031876">
    <property type="entry name" value="DUF4760"/>
</dbReference>
<evidence type="ECO:0000256" key="1">
    <source>
        <dbReference type="SAM" id="Phobius"/>
    </source>
</evidence>
<feature type="transmembrane region" description="Helical" evidence="1">
    <location>
        <begin position="12"/>
        <end position="37"/>
    </location>
</feature>
<evidence type="ECO:0008006" key="4">
    <source>
        <dbReference type="Google" id="ProtNLM"/>
    </source>
</evidence>
<proteinExistence type="predicted"/>
<dbReference type="RefSeq" id="WP_269332367.1">
    <property type="nucleotide sequence ID" value="NZ_JAMZFT010000002.1"/>
</dbReference>
<protein>
    <recommendedName>
        <fullName evidence="4">DUF4760 domain-containing protein</fullName>
    </recommendedName>
</protein>
<gene>
    <name evidence="2" type="ORF">NJQ99_08315</name>
</gene>
<dbReference type="AlphaFoldDB" id="A0A9J6PDI1"/>
<keyword evidence="1" id="KW-0472">Membrane</keyword>
<keyword evidence="1" id="KW-1133">Transmembrane helix</keyword>
<dbReference type="Pfam" id="PF15956">
    <property type="entry name" value="DUF4760"/>
    <property type="match status" value="1"/>
</dbReference>
<name>A0A9J6PDI1_9PROT</name>
<keyword evidence="1" id="KW-0812">Transmembrane</keyword>
<sequence length="199" mass="22424">MQQAEPLLSYPNIVAIGAGWAQLAVAALAVLAAFIAWRELREIRHAREQSLNIARADFLLELDGRWEAPDMREARELFAQINEEIRGEVAAQALHGNDSARQARMCTAWLERLRKLRTSDAKSYNTLMRLCNFFETVGVMVARGYVSERDLDALLRGPILHVGATFRGHIQEREKETGVVAGLYEHALKLSDRISRLNA</sequence>